<dbReference type="InterPro" id="IPR014031">
    <property type="entry name" value="Ketoacyl_synth_C"/>
</dbReference>
<dbReference type="Pfam" id="PF00109">
    <property type="entry name" value="ketoacyl-synt"/>
    <property type="match status" value="1"/>
</dbReference>
<keyword evidence="1" id="KW-0596">Phosphopantetheine</keyword>
<feature type="domain" description="Ketosynthase family 3 (KS3)" evidence="5">
    <location>
        <begin position="278"/>
        <end position="726"/>
    </location>
</feature>
<dbReference type="InterPro" id="IPR014030">
    <property type="entry name" value="Ketoacyl_synth_N"/>
</dbReference>
<keyword evidence="7" id="KW-1185">Reference proteome</keyword>
<sequence>MAPSKPVLEWPPDDQDEIDRIQLLGRLAYDLTAAIDQDGWCEIRMADDALVRNAAISEARALPNFASPRAELMPDFFGRDGSGKMATLQENIRNSAISDSWALSELDAELTALCKVIAPLSPQALGFSCAGRRKGMVWMPFGDTEESDRLRPQPLTEEDVDAGVLENHLLFIQRRRLCLMRLVANDGGVLELLPRPDQPAYKAMTLPLLESRLLVFRSDLFSFSYKPVGKDALALMTWILDTGSQAARQTAKGFFGSDDALQHSEALGIFVGPPMPTGYRMHIMAMHAHIPGGAYDLEGFECMLTSGVDGFIHIPASRFDTELYCCPEGEKIPGMSYVRHAAMMSEQEVTCFDNHFFGIREEEVRTMAPNQRIILEEGYACLRKAGLERKSLSGRNTATFLGDTGADWDPWFSIKILDNPLNPHRPIPFGNCEANHLTYGGLSKAVSAGRLSHIFGLRGGSTNVDTACSASLVGVSTAVQSMRKATSGQVKPIADKHNSDALCMGINMLTNPGVFIGLCGPSMLAAKGRCFTFDVSAEGYARGDGFGAVYIKPSDNDKDYLDQLCCLMGAYVNQDGRSATLTAPNGMAQQACIRDSMREAMVAASQITIAECHGTGTALGDPIEVGALRGVMEPRETPLLVTSAKSNIGHTEACAGMIGLIKCVSMVSRSTSDPNCHLNSLNPHLDVDGFPTCFETESVETRLNSNYAGVSSFGFSGTNARADVWSQCKSGPRKASHELDISKADQVHLRCPITLGLIEATTGEPITESFKKRRGYKADVLRDEWAPYDISSEAYAGGFRYRRFAQEDEEDLDPDVELYILGSWSGWTKMELMERKGPGLYVAPVILGETRYEMFRLCQDRDRSMEIYPVIKDASSKIWIEGPDAKSNGRYWLIDGRELDMPSGTLCEVEFHCASQIKRISWKQIGAAIDDSLAEPFVHSYSLTGSFTSGHFQEMRIVHSGMWEGTFRLGVSGEEDFQIARDGDVNQLIYPAKNGAIRTTVPVRGPDSLGRGKFWRIHGMPNEDLRVILELVDGHVKVTVSSEIRGDKTWESEDGWERHSYFAYASWSSWVPVQMVADPDEPGVFKAYGRMQGTFSPQYNAYVEQFYVIIDEDMNQALYPELGNAQPFEYIVEGPGCNHSAACWLIRSSKPDARFEISVDLTADDRRRRVFWTWFDNKPLPLQA</sequence>
<comment type="caution">
    <text evidence="6">The sequence shown here is derived from an EMBL/GenBank/DDBJ whole genome shotgun (WGS) entry which is preliminary data.</text>
</comment>
<dbReference type="OrthoDB" id="329835at2759"/>
<dbReference type="GO" id="GO:0004315">
    <property type="term" value="F:3-oxoacyl-[acyl-carrier-protein] synthase activity"/>
    <property type="evidence" value="ECO:0007669"/>
    <property type="project" value="InterPro"/>
</dbReference>
<evidence type="ECO:0000256" key="4">
    <source>
        <dbReference type="RuleBase" id="RU003694"/>
    </source>
</evidence>
<evidence type="ECO:0000256" key="2">
    <source>
        <dbReference type="ARBA" id="ARBA00022553"/>
    </source>
</evidence>
<comment type="similarity">
    <text evidence="4">Belongs to the thiolase-like superfamily. Beta-ketoacyl-ACP synthases family.</text>
</comment>
<keyword evidence="2" id="KW-0597">Phosphoprotein</keyword>
<dbReference type="InterPro" id="IPR020841">
    <property type="entry name" value="PKS_Beta-ketoAc_synthase_dom"/>
</dbReference>
<evidence type="ECO:0000256" key="1">
    <source>
        <dbReference type="ARBA" id="ARBA00022450"/>
    </source>
</evidence>
<dbReference type="PROSITE" id="PS52004">
    <property type="entry name" value="KS3_2"/>
    <property type="match status" value="1"/>
</dbReference>
<dbReference type="EMBL" id="CAJNIZ010042112">
    <property type="protein sequence ID" value="CAE7620599.1"/>
    <property type="molecule type" value="Genomic_DNA"/>
</dbReference>
<organism evidence="6 7">
    <name type="scientific">Symbiodinium pilosum</name>
    <name type="common">Dinoflagellate</name>
    <dbReference type="NCBI Taxonomy" id="2952"/>
    <lineage>
        <taxon>Eukaryota</taxon>
        <taxon>Sar</taxon>
        <taxon>Alveolata</taxon>
        <taxon>Dinophyceae</taxon>
        <taxon>Suessiales</taxon>
        <taxon>Symbiodiniaceae</taxon>
        <taxon>Symbiodinium</taxon>
    </lineage>
</organism>
<dbReference type="InterPro" id="IPR016039">
    <property type="entry name" value="Thiolase-like"/>
</dbReference>
<dbReference type="Pfam" id="PF02801">
    <property type="entry name" value="Ketoacyl-synt_C"/>
    <property type="match status" value="1"/>
</dbReference>
<keyword evidence="3 4" id="KW-0808">Transferase</keyword>
<evidence type="ECO:0000259" key="5">
    <source>
        <dbReference type="PROSITE" id="PS52004"/>
    </source>
</evidence>
<proteinExistence type="inferred from homology"/>
<evidence type="ECO:0000313" key="7">
    <source>
        <dbReference type="Proteomes" id="UP000649617"/>
    </source>
</evidence>
<protein>
    <submittedName>
        <fullName evidence="6">PpsC protein</fullName>
    </submittedName>
</protein>
<evidence type="ECO:0000313" key="6">
    <source>
        <dbReference type="EMBL" id="CAE7620599.1"/>
    </source>
</evidence>
<dbReference type="Gene3D" id="3.40.47.10">
    <property type="match status" value="1"/>
</dbReference>
<dbReference type="CDD" id="cd00833">
    <property type="entry name" value="PKS"/>
    <property type="match status" value="1"/>
</dbReference>
<dbReference type="AlphaFoldDB" id="A0A812VHP5"/>
<dbReference type="InterPro" id="IPR030834">
    <property type="entry name" value="PKS_assoc_dom"/>
</dbReference>
<dbReference type="Proteomes" id="UP000649617">
    <property type="component" value="Unassembled WGS sequence"/>
</dbReference>
<evidence type="ECO:0000256" key="3">
    <source>
        <dbReference type="ARBA" id="ARBA00022679"/>
    </source>
</evidence>
<dbReference type="InterPro" id="IPR050091">
    <property type="entry name" value="PKS_NRPS_Biosynth_Enz"/>
</dbReference>
<dbReference type="GO" id="GO:0006633">
    <property type="term" value="P:fatty acid biosynthetic process"/>
    <property type="evidence" value="ECO:0007669"/>
    <property type="project" value="InterPro"/>
</dbReference>
<dbReference type="GO" id="GO:0004312">
    <property type="term" value="F:fatty acid synthase activity"/>
    <property type="evidence" value="ECO:0007669"/>
    <property type="project" value="TreeGrafter"/>
</dbReference>
<name>A0A812VHP5_SYMPI</name>
<dbReference type="SUPFAM" id="SSF53901">
    <property type="entry name" value="Thiolase-like"/>
    <property type="match status" value="1"/>
</dbReference>
<accession>A0A812VHP5</accession>
<gene>
    <name evidence="6" type="primary">ppsC</name>
    <name evidence="6" type="ORF">SPIL2461_LOCUS16274</name>
</gene>
<dbReference type="PROSITE" id="PS00606">
    <property type="entry name" value="KS3_1"/>
    <property type="match status" value="1"/>
</dbReference>
<dbReference type="NCBIfam" id="TIGR04556">
    <property type="entry name" value="PKS_assoc"/>
    <property type="match status" value="1"/>
</dbReference>
<dbReference type="PANTHER" id="PTHR43775">
    <property type="entry name" value="FATTY ACID SYNTHASE"/>
    <property type="match status" value="1"/>
</dbReference>
<reference evidence="6" key="1">
    <citation type="submission" date="2021-02" db="EMBL/GenBank/DDBJ databases">
        <authorList>
            <person name="Dougan E. K."/>
            <person name="Rhodes N."/>
            <person name="Thang M."/>
            <person name="Chan C."/>
        </authorList>
    </citation>
    <scope>NUCLEOTIDE SEQUENCE</scope>
</reference>
<dbReference type="SMART" id="SM00825">
    <property type="entry name" value="PKS_KS"/>
    <property type="match status" value="1"/>
</dbReference>
<dbReference type="InterPro" id="IPR018201">
    <property type="entry name" value="Ketoacyl_synth_AS"/>
</dbReference>
<dbReference type="PANTHER" id="PTHR43775:SF37">
    <property type="entry name" value="SI:DKEY-61P9.11"/>
    <property type="match status" value="1"/>
</dbReference>